<name>A0ABW5IPV1_9BACT</name>
<accession>A0ABW5IPV1</accession>
<sequence>MNGSERLHKHLKVAILMVVTLLLLSVQQRLIPGSHSKFEKPATEADDHLSFNISPDIASSYGILHDSTPFLRTALLFFSLLLFLFPFAKALKVVSFTPPILSRNFCCIVPKGP</sequence>
<gene>
    <name evidence="2" type="ORF">ACFSRY_13015</name>
</gene>
<evidence type="ECO:0000313" key="3">
    <source>
        <dbReference type="Proteomes" id="UP001597544"/>
    </source>
</evidence>
<dbReference type="EMBL" id="JBHULU010000017">
    <property type="protein sequence ID" value="MFD2514789.1"/>
    <property type="molecule type" value="Genomic_DNA"/>
</dbReference>
<dbReference type="Proteomes" id="UP001597544">
    <property type="component" value="Unassembled WGS sequence"/>
</dbReference>
<keyword evidence="1" id="KW-1133">Transmembrane helix</keyword>
<dbReference type="RefSeq" id="WP_377508145.1">
    <property type="nucleotide sequence ID" value="NZ_JBHULU010000017.1"/>
</dbReference>
<reference evidence="3" key="1">
    <citation type="journal article" date="2019" name="Int. J. Syst. Evol. Microbiol.">
        <title>The Global Catalogue of Microorganisms (GCM) 10K type strain sequencing project: providing services to taxonomists for standard genome sequencing and annotation.</title>
        <authorList>
            <consortium name="The Broad Institute Genomics Platform"/>
            <consortium name="The Broad Institute Genome Sequencing Center for Infectious Disease"/>
            <person name="Wu L."/>
            <person name="Ma J."/>
        </authorList>
    </citation>
    <scope>NUCLEOTIDE SEQUENCE [LARGE SCALE GENOMIC DNA]</scope>
    <source>
        <strain evidence="3">KCTC 42498</strain>
    </source>
</reference>
<keyword evidence="1" id="KW-0472">Membrane</keyword>
<feature type="transmembrane region" description="Helical" evidence="1">
    <location>
        <begin position="70"/>
        <end position="88"/>
    </location>
</feature>
<comment type="caution">
    <text evidence="2">The sequence shown here is derived from an EMBL/GenBank/DDBJ whole genome shotgun (WGS) entry which is preliminary data.</text>
</comment>
<evidence type="ECO:0000256" key="1">
    <source>
        <dbReference type="SAM" id="Phobius"/>
    </source>
</evidence>
<proteinExistence type="predicted"/>
<keyword evidence="3" id="KW-1185">Reference proteome</keyword>
<keyword evidence="1" id="KW-0812">Transmembrane</keyword>
<protein>
    <submittedName>
        <fullName evidence="2">Uncharacterized protein</fullName>
    </submittedName>
</protein>
<evidence type="ECO:0000313" key="2">
    <source>
        <dbReference type="EMBL" id="MFD2514789.1"/>
    </source>
</evidence>
<organism evidence="2 3">
    <name type="scientific">Pontibacter locisalis</name>
    <dbReference type="NCBI Taxonomy" id="1719035"/>
    <lineage>
        <taxon>Bacteria</taxon>
        <taxon>Pseudomonadati</taxon>
        <taxon>Bacteroidota</taxon>
        <taxon>Cytophagia</taxon>
        <taxon>Cytophagales</taxon>
        <taxon>Hymenobacteraceae</taxon>
        <taxon>Pontibacter</taxon>
    </lineage>
</organism>